<reference evidence="2" key="1">
    <citation type="journal article" date="2024" name="Proc. Natl. Acad. Sci. U.S.A.">
        <title>Extraordinary preservation of gene collinearity over three hundred million years revealed in homosporous lycophytes.</title>
        <authorList>
            <person name="Li C."/>
            <person name="Wickell D."/>
            <person name="Kuo L.Y."/>
            <person name="Chen X."/>
            <person name="Nie B."/>
            <person name="Liao X."/>
            <person name="Peng D."/>
            <person name="Ji J."/>
            <person name="Jenkins J."/>
            <person name="Williams M."/>
            <person name="Shu S."/>
            <person name="Plott C."/>
            <person name="Barry K."/>
            <person name="Rajasekar S."/>
            <person name="Grimwood J."/>
            <person name="Han X."/>
            <person name="Sun S."/>
            <person name="Hou Z."/>
            <person name="He W."/>
            <person name="Dai G."/>
            <person name="Sun C."/>
            <person name="Schmutz J."/>
            <person name="Leebens-Mack J.H."/>
            <person name="Li F.W."/>
            <person name="Wang L."/>
        </authorList>
    </citation>
    <scope>NUCLEOTIDE SEQUENCE [LARGE SCALE GENOMIC DNA]</scope>
    <source>
        <strain evidence="2">cv. PW_Plant_1</strain>
    </source>
</reference>
<dbReference type="Proteomes" id="UP001162992">
    <property type="component" value="Chromosome 7"/>
</dbReference>
<organism evidence="1 2">
    <name type="scientific">Diphasiastrum complanatum</name>
    <name type="common">Issler's clubmoss</name>
    <name type="synonym">Lycopodium complanatum</name>
    <dbReference type="NCBI Taxonomy" id="34168"/>
    <lineage>
        <taxon>Eukaryota</taxon>
        <taxon>Viridiplantae</taxon>
        <taxon>Streptophyta</taxon>
        <taxon>Embryophyta</taxon>
        <taxon>Tracheophyta</taxon>
        <taxon>Lycopodiopsida</taxon>
        <taxon>Lycopodiales</taxon>
        <taxon>Lycopodiaceae</taxon>
        <taxon>Lycopodioideae</taxon>
        <taxon>Diphasiastrum</taxon>
    </lineage>
</organism>
<protein>
    <submittedName>
        <fullName evidence="1">Uncharacterized protein</fullName>
    </submittedName>
</protein>
<proteinExistence type="predicted"/>
<evidence type="ECO:0000313" key="1">
    <source>
        <dbReference type="EMBL" id="KAJ7549518.1"/>
    </source>
</evidence>
<name>A0ACC2D5U4_DIPCM</name>
<gene>
    <name evidence="1" type="ORF">O6H91_07G057000</name>
</gene>
<dbReference type="EMBL" id="CM055098">
    <property type="protein sequence ID" value="KAJ7549518.1"/>
    <property type="molecule type" value="Genomic_DNA"/>
</dbReference>
<keyword evidence="2" id="KW-1185">Reference proteome</keyword>
<accession>A0ACC2D5U4</accession>
<comment type="caution">
    <text evidence="1">The sequence shown here is derived from an EMBL/GenBank/DDBJ whole genome shotgun (WGS) entry which is preliminary data.</text>
</comment>
<evidence type="ECO:0000313" key="2">
    <source>
        <dbReference type="Proteomes" id="UP001162992"/>
    </source>
</evidence>
<sequence>MSRSRKPKAQISVATVMPRSTLYPDSLHCSNSAGLPVIDGKFDIPISISSKINPTKAFKVSDFKPNRGAWICRTGSPEHAQNKSRPSRKAGSTAKNKSGEATKLLVTVNVIGSPGPLRFLVYSHDTVKRVIQLALKAYAREGRVPLLGVNYKTVDLCCANNDFEALGLNEPAGRLGTRNFLLYKKKQGGGNTQERRNMLISLPVKFWTSMVNTFTF</sequence>